<dbReference type="AlphaFoldDB" id="A0AAE2CBG2"/>
<dbReference type="EMBL" id="JACGWO010000011">
    <property type="protein sequence ID" value="KAK4416044.1"/>
    <property type="molecule type" value="Genomic_DNA"/>
</dbReference>
<comment type="catalytic activity">
    <reaction evidence="2">
        <text>3-hydroxy-2-methylpropanoyl-CoA + H2O = 3-hydroxy-2-methylpropanoate + CoA + H(+)</text>
        <dbReference type="Rhea" id="RHEA:20888"/>
        <dbReference type="ChEBI" id="CHEBI:11805"/>
        <dbReference type="ChEBI" id="CHEBI:15377"/>
        <dbReference type="ChEBI" id="CHEBI:15378"/>
        <dbReference type="ChEBI" id="CHEBI:57287"/>
        <dbReference type="ChEBI" id="CHEBI:57340"/>
        <dbReference type="EC" id="3.1.2.4"/>
    </reaction>
</comment>
<evidence type="ECO:0000256" key="1">
    <source>
        <dbReference type="ARBA" id="ARBA00022801"/>
    </source>
</evidence>
<comment type="pathway">
    <text evidence="2">Amino-acid degradation; L-valine degradation.</text>
</comment>
<dbReference type="Gene3D" id="3.90.226.10">
    <property type="entry name" value="2-enoyl-CoA Hydratase, Chain A, domain 1"/>
    <property type="match status" value="1"/>
</dbReference>
<protein>
    <recommendedName>
        <fullName evidence="2">3-hydroxyisobutyryl-CoA hydrolase</fullName>
        <shortName evidence="2">HIB-CoA hydrolase</shortName>
        <shortName evidence="2">HIBYL-CoA-H</shortName>
        <ecNumber evidence="2">3.1.2.4</ecNumber>
    </recommendedName>
    <alternativeName>
        <fullName evidence="2">3-hydroxyisobutyryl-coenzyme A hydrolase</fullName>
    </alternativeName>
</protein>
<evidence type="ECO:0000313" key="4">
    <source>
        <dbReference type="EMBL" id="KAK4416044.1"/>
    </source>
</evidence>
<evidence type="ECO:0000313" key="5">
    <source>
        <dbReference type="Proteomes" id="UP001293254"/>
    </source>
</evidence>
<dbReference type="CDD" id="cd06558">
    <property type="entry name" value="crotonase-like"/>
    <property type="match status" value="1"/>
</dbReference>
<dbReference type="InterPro" id="IPR032259">
    <property type="entry name" value="HIBYL-CoA-H"/>
</dbReference>
<dbReference type="Pfam" id="PF01454">
    <property type="entry name" value="MAGE"/>
    <property type="match status" value="1"/>
</dbReference>
<sequence>MLSNRSALFIQRCLNLKNSSYGYRRLTSLSGNPLVRHDSDNIVVVEGIGSSRTAILNRPSLLNAINMPMGRGRAFCAGGDIVSLYNLIKEGNVEECKQLLWKAYSLVYFIGTYLKPHVAILNGITMGGGAGISIPGTFRLATDKTIFATPETLIGLHPDAGASFYLSHLPGYLGEYLALTGEKLKGAEMISCGLATHYSLFTKLPLVERQLGNLVTGDPSAIDTCLGRLGDPVQPDPTSVVHRIETLNKCFKHDTVEEIIESLENEAARTNDAWCASTVEKLKEAAPLSLKVSLRSIREGRSQTLDQCLIREYRMSVQAVSGQITGDFCEGVRAKLVDKDFAPKWDPPSLEHVSQDMKEKPWPLAEELLTPAFLPTHAPPSTAETNTAVAATVVSIAQFLLFHFVFISTRMSETPEIFSQFDISKHETEKLVGEMIRYILFKFEQNSGCPIRREELTQLITGKGYKQRNLPAFVINEAKSKLSSVFGYEMKELQRSRLSGSVNPGRASQSQQSVADAKSYILISQLPADVYRKFVEDTSSSHMTGFTFVVIGIIHLGGGKVTEESLWHHLRRLGLHENEENHPDFANTKLALEALVQKRYLQKEKVNGPEGSTVYYELAERALDGTINDRIKEYVSEIVQKDVASLEAD</sequence>
<dbReference type="InterPro" id="IPR041899">
    <property type="entry name" value="MAGE_WH2"/>
</dbReference>
<reference evidence="4" key="1">
    <citation type="submission" date="2020-06" db="EMBL/GenBank/DDBJ databases">
        <authorList>
            <person name="Li T."/>
            <person name="Hu X."/>
            <person name="Zhang T."/>
            <person name="Song X."/>
            <person name="Zhang H."/>
            <person name="Dai N."/>
            <person name="Sheng W."/>
            <person name="Hou X."/>
            <person name="Wei L."/>
        </authorList>
    </citation>
    <scope>NUCLEOTIDE SEQUENCE</scope>
    <source>
        <strain evidence="4">3651</strain>
        <tissue evidence="4">Leaf</tissue>
    </source>
</reference>
<comment type="similarity">
    <text evidence="2">Belongs to the enoyl-CoA hydratase/isomerase family.</text>
</comment>
<dbReference type="Pfam" id="PF16113">
    <property type="entry name" value="ECH_2"/>
    <property type="match status" value="1"/>
</dbReference>
<dbReference type="PROSITE" id="PS50838">
    <property type="entry name" value="MAGE"/>
    <property type="match status" value="1"/>
</dbReference>
<dbReference type="InterPro" id="IPR045004">
    <property type="entry name" value="ECH_dom"/>
</dbReference>
<dbReference type="InterPro" id="IPR002190">
    <property type="entry name" value="MHD_dom"/>
</dbReference>
<reference evidence="4" key="2">
    <citation type="journal article" date="2024" name="Plant">
        <title>Genomic evolution and insights into agronomic trait innovations of Sesamum species.</title>
        <authorList>
            <person name="Miao H."/>
            <person name="Wang L."/>
            <person name="Qu L."/>
            <person name="Liu H."/>
            <person name="Sun Y."/>
            <person name="Le M."/>
            <person name="Wang Q."/>
            <person name="Wei S."/>
            <person name="Zheng Y."/>
            <person name="Lin W."/>
            <person name="Duan Y."/>
            <person name="Cao H."/>
            <person name="Xiong S."/>
            <person name="Wang X."/>
            <person name="Wei L."/>
            <person name="Li C."/>
            <person name="Ma Q."/>
            <person name="Ju M."/>
            <person name="Zhao R."/>
            <person name="Li G."/>
            <person name="Mu C."/>
            <person name="Tian Q."/>
            <person name="Mei H."/>
            <person name="Zhang T."/>
            <person name="Gao T."/>
            <person name="Zhang H."/>
        </authorList>
    </citation>
    <scope>NUCLEOTIDE SEQUENCE</scope>
    <source>
        <strain evidence="4">3651</strain>
    </source>
</reference>
<dbReference type="SMART" id="SM01373">
    <property type="entry name" value="MAGE"/>
    <property type="match status" value="1"/>
</dbReference>
<dbReference type="Gene3D" id="1.10.10.1200">
    <property type="entry name" value="MAGE homology domain, winged helix WH1 motif"/>
    <property type="match status" value="1"/>
</dbReference>
<dbReference type="InterPro" id="IPR029045">
    <property type="entry name" value="ClpP/crotonase-like_dom_sf"/>
</dbReference>
<dbReference type="Proteomes" id="UP001293254">
    <property type="component" value="Unassembled WGS sequence"/>
</dbReference>
<accession>A0AAE2CBG2</accession>
<comment type="function">
    <text evidence="2">Hydrolyzes 3-hydroxyisobutyryl-CoA (HIBYL-CoA), a saline catabolite. Has high activity toward isobutyryl-CoA. Could be an isobutyryl-CoA dehydrogenase that functions in valine catabolism.</text>
</comment>
<evidence type="ECO:0000259" key="3">
    <source>
        <dbReference type="PROSITE" id="PS50838"/>
    </source>
</evidence>
<feature type="domain" description="MAGE" evidence="3">
    <location>
        <begin position="428"/>
        <end position="649"/>
    </location>
</feature>
<dbReference type="Gene3D" id="1.10.10.1210">
    <property type="entry name" value="MAGE homology domain, winged helix WH2 motif"/>
    <property type="match status" value="1"/>
</dbReference>
<dbReference type="SUPFAM" id="SSF52096">
    <property type="entry name" value="ClpP/crotonase"/>
    <property type="match status" value="1"/>
</dbReference>
<name>A0AAE2CBG2_9LAMI</name>
<comment type="caution">
    <text evidence="4">The sequence shown here is derived from an EMBL/GenBank/DDBJ whole genome shotgun (WGS) entry which is preliminary data.</text>
</comment>
<dbReference type="GO" id="GO:0006574">
    <property type="term" value="P:L-valine catabolic process"/>
    <property type="evidence" value="ECO:0007669"/>
    <property type="project" value="UniProtKB-UniRule"/>
</dbReference>
<organism evidence="4 5">
    <name type="scientific">Sesamum alatum</name>
    <dbReference type="NCBI Taxonomy" id="300844"/>
    <lineage>
        <taxon>Eukaryota</taxon>
        <taxon>Viridiplantae</taxon>
        <taxon>Streptophyta</taxon>
        <taxon>Embryophyta</taxon>
        <taxon>Tracheophyta</taxon>
        <taxon>Spermatophyta</taxon>
        <taxon>Magnoliopsida</taxon>
        <taxon>eudicotyledons</taxon>
        <taxon>Gunneridae</taxon>
        <taxon>Pentapetalae</taxon>
        <taxon>asterids</taxon>
        <taxon>lamiids</taxon>
        <taxon>Lamiales</taxon>
        <taxon>Pedaliaceae</taxon>
        <taxon>Sesamum</taxon>
    </lineage>
</organism>
<evidence type="ECO:0000256" key="2">
    <source>
        <dbReference type="RuleBase" id="RU369070"/>
    </source>
</evidence>
<gene>
    <name evidence="4" type="ORF">Salat_2711800</name>
</gene>
<dbReference type="PANTHER" id="PTHR43176">
    <property type="entry name" value="3-HYDROXYISOBUTYRYL-COA HYDROLASE-RELATED"/>
    <property type="match status" value="1"/>
</dbReference>
<dbReference type="PANTHER" id="PTHR43176:SF4">
    <property type="entry name" value="3-HYDROXYISOBUTYRYL-COA HYDROLASE-LIKE PROTEIN 1, MITOCHONDRIAL"/>
    <property type="match status" value="1"/>
</dbReference>
<dbReference type="GO" id="GO:0003860">
    <property type="term" value="F:3-hydroxyisobutyryl-CoA hydrolase activity"/>
    <property type="evidence" value="ECO:0007669"/>
    <property type="project" value="UniProtKB-UniRule"/>
</dbReference>
<proteinExistence type="inferred from homology"/>
<dbReference type="EC" id="3.1.2.4" evidence="2"/>
<keyword evidence="5" id="KW-1185">Reference proteome</keyword>
<dbReference type="InterPro" id="IPR041898">
    <property type="entry name" value="MAGE_WH1"/>
</dbReference>
<keyword evidence="1 2" id="KW-0378">Hydrolase</keyword>